<evidence type="ECO:0000256" key="1">
    <source>
        <dbReference type="SAM" id="MobiDB-lite"/>
    </source>
</evidence>
<sequence length="674" mass="71964">MSRTLPRPRARSRRRMPATIVALAALLLVFAVPPAAEAHPDDPGGAPGCDPIDPAACLLPFPNDFYTQADRHTETGRRVAFSAAMMPHGAAPDAWNRNDGFSPGSTLTTRVPGVDLGRSGAAPVTDVGASLARDAPIVVLDTDTGERWPHWAESDANAVDPTRQALLVHPARNFVPGHHYVVGLRNLRGADGRPLAAPETFAKVAGRTLPRRDPLAARQARLRPVLDRLDRAGVEPRDLYLAWDFTVASERNLTAGMLRMRDDAFGRLGDQAPRFTVTGVRNSTPQEDARIAREVTGTVTVPSYLDRPGGPTGSTLNLGRDGLPRQLPGNTQQAQFRCEIPRSAFDTPSQASLYGHGLLGSNNEVAGGNVKAMAAEHGITFCATKWIGMADEDLPTVARALADLGSFGAVPDRTRQGFLNALFLGRDMIHERGFTADPAFRTDAGRPLIDTAKGLVYDGNSQGGILGGSLVAVSRDVKRGVLGVTGMNYGVLLNRSSDFGPYGRILDATYPDRLDQQVVLSLFQMLWDRGETNGYASGLGRGSLPGTPRHDVLMQIAFGDHQVSTVTAEVEARTIGARIHEPAIAPGRNPDRVPYWGIRPLPHGPYRGSALVVWDSGSPAPPVTNTPPIGPEYGRDPHSDPRNSPVARQQKAIFLATGRVVDVCGGAPCTAPAG</sequence>
<dbReference type="AlphaFoldDB" id="A0A401Z3B4"/>
<feature type="compositionally biased region" description="Pro residues" evidence="1">
    <location>
        <begin position="619"/>
        <end position="630"/>
    </location>
</feature>
<accession>A0A401Z3B4</accession>
<evidence type="ECO:0008006" key="5">
    <source>
        <dbReference type="Google" id="ProtNLM"/>
    </source>
</evidence>
<keyword evidence="2" id="KW-0732">Signal</keyword>
<reference evidence="3 4" key="1">
    <citation type="submission" date="2018-12" db="EMBL/GenBank/DDBJ databases">
        <title>Draft genome sequence of Embleya hyalina NBRC 13850T.</title>
        <authorList>
            <person name="Komaki H."/>
            <person name="Hosoyama A."/>
            <person name="Kimura A."/>
            <person name="Ichikawa N."/>
            <person name="Tamura T."/>
        </authorList>
    </citation>
    <scope>NUCLEOTIDE SEQUENCE [LARGE SCALE GENOMIC DNA]</scope>
    <source>
        <strain evidence="3 4">NBRC 13850</strain>
    </source>
</reference>
<dbReference type="Proteomes" id="UP000286931">
    <property type="component" value="Unassembled WGS sequence"/>
</dbReference>
<feature type="signal peptide" evidence="2">
    <location>
        <begin position="1"/>
        <end position="38"/>
    </location>
</feature>
<comment type="caution">
    <text evidence="3">The sequence shown here is derived from an EMBL/GenBank/DDBJ whole genome shotgun (WGS) entry which is preliminary data.</text>
</comment>
<evidence type="ECO:0000256" key="2">
    <source>
        <dbReference type="SAM" id="SignalP"/>
    </source>
</evidence>
<feature type="chain" id="PRO_5019243714" description="ATP-dependent DNA helicase RecG" evidence="2">
    <location>
        <begin position="39"/>
        <end position="674"/>
    </location>
</feature>
<gene>
    <name evidence="3" type="ORF">EHYA_09115</name>
</gene>
<evidence type="ECO:0000313" key="3">
    <source>
        <dbReference type="EMBL" id="GCE01349.1"/>
    </source>
</evidence>
<organism evidence="3 4">
    <name type="scientific">Embleya hyalina</name>
    <dbReference type="NCBI Taxonomy" id="516124"/>
    <lineage>
        <taxon>Bacteria</taxon>
        <taxon>Bacillati</taxon>
        <taxon>Actinomycetota</taxon>
        <taxon>Actinomycetes</taxon>
        <taxon>Kitasatosporales</taxon>
        <taxon>Streptomycetaceae</taxon>
        <taxon>Embleya</taxon>
    </lineage>
</organism>
<proteinExistence type="predicted"/>
<evidence type="ECO:0000313" key="4">
    <source>
        <dbReference type="Proteomes" id="UP000286931"/>
    </source>
</evidence>
<name>A0A401Z3B4_9ACTN</name>
<protein>
    <recommendedName>
        <fullName evidence="5">ATP-dependent DNA helicase RecG</fullName>
    </recommendedName>
</protein>
<keyword evidence="4" id="KW-1185">Reference proteome</keyword>
<dbReference type="EMBL" id="BIFH01000048">
    <property type="protein sequence ID" value="GCE01349.1"/>
    <property type="molecule type" value="Genomic_DNA"/>
</dbReference>
<feature type="region of interest" description="Disordered" evidence="1">
    <location>
        <begin position="617"/>
        <end position="647"/>
    </location>
</feature>